<reference evidence="2 3" key="1">
    <citation type="journal article" date="2016" name="Nat. Commun.">
        <title>Thousands of microbial genomes shed light on interconnected biogeochemical processes in an aquifer system.</title>
        <authorList>
            <person name="Anantharaman K."/>
            <person name="Brown C.T."/>
            <person name="Hug L.A."/>
            <person name="Sharon I."/>
            <person name="Castelle C.J."/>
            <person name="Probst A.J."/>
            <person name="Thomas B.C."/>
            <person name="Singh A."/>
            <person name="Wilkins M.J."/>
            <person name="Karaoz U."/>
            <person name="Brodie E.L."/>
            <person name="Williams K.H."/>
            <person name="Hubbard S.S."/>
            <person name="Banfield J.F."/>
        </authorList>
    </citation>
    <scope>NUCLEOTIDE SEQUENCE [LARGE SCALE GENOMIC DNA]</scope>
</reference>
<organism evidence="2 3">
    <name type="scientific">Candidatus Nealsonbacteria bacterium RBG_13_36_15</name>
    <dbReference type="NCBI Taxonomy" id="1801660"/>
    <lineage>
        <taxon>Bacteria</taxon>
        <taxon>Candidatus Nealsoniibacteriota</taxon>
    </lineage>
</organism>
<protein>
    <submittedName>
        <fullName evidence="2">Uncharacterized protein</fullName>
    </submittedName>
</protein>
<evidence type="ECO:0000313" key="2">
    <source>
        <dbReference type="EMBL" id="OGZ17319.1"/>
    </source>
</evidence>
<keyword evidence="1" id="KW-1133">Transmembrane helix</keyword>
<proteinExistence type="predicted"/>
<name>A0A1G2DUK3_9BACT</name>
<accession>A0A1G2DUK3</accession>
<keyword evidence="1" id="KW-0812">Transmembrane</keyword>
<comment type="caution">
    <text evidence="2">The sequence shown here is derived from an EMBL/GenBank/DDBJ whole genome shotgun (WGS) entry which is preliminary data.</text>
</comment>
<dbReference type="STRING" id="1801660.A2Z78_00710"/>
<dbReference type="AlphaFoldDB" id="A0A1G2DUK3"/>
<evidence type="ECO:0000313" key="3">
    <source>
        <dbReference type="Proteomes" id="UP000176752"/>
    </source>
</evidence>
<evidence type="ECO:0000256" key="1">
    <source>
        <dbReference type="SAM" id="Phobius"/>
    </source>
</evidence>
<dbReference type="Proteomes" id="UP000176752">
    <property type="component" value="Unassembled WGS sequence"/>
</dbReference>
<dbReference type="EMBL" id="MHLV01000033">
    <property type="protein sequence ID" value="OGZ17319.1"/>
    <property type="molecule type" value="Genomic_DNA"/>
</dbReference>
<feature type="transmembrane region" description="Helical" evidence="1">
    <location>
        <begin position="6"/>
        <end position="27"/>
    </location>
</feature>
<keyword evidence="1" id="KW-0472">Membrane</keyword>
<gene>
    <name evidence="2" type="ORF">A2Z78_00710</name>
</gene>
<sequence>MDKKLMIFIIVALIIVAVVCIFAYSLVLKEKPSVITPAVEGIKEITPPPATGNVDDLTDALIKEVADTEPILTEEDSDAAIINNDSQEISDFGQSVNENEF</sequence>